<sequence length="99" mass="11103">MYFCAVNVLLPKKRTILPNPLFVLKLSIFNVKKSLSVSYSNLVPISSGIAGNTEYNFPLMKYAKPLRKAMTNIIGMGNTADCGLCYHAFKKRFTTDCIF</sequence>
<name>S4W8V3_AGGAC</name>
<dbReference type="AlphaFoldDB" id="S4W8V3"/>
<evidence type="ECO:0000313" key="1">
    <source>
        <dbReference type="EMBL" id="AGO88736.1"/>
    </source>
</evidence>
<geneLocation type="plasmid" evidence="1">
    <name>pS23A</name>
</geneLocation>
<accession>S4W8V3</accession>
<keyword evidence="1" id="KW-0614">Plasmid</keyword>
<dbReference type="EMBL" id="JX436327">
    <property type="protein sequence ID" value="AGO88736.1"/>
    <property type="molecule type" value="Genomic_DNA"/>
</dbReference>
<protein>
    <submittedName>
        <fullName evidence="1">Uncharacterized protein</fullName>
    </submittedName>
</protein>
<organism evidence="1">
    <name type="scientific">Aggregatibacter actinomycetemcomitans</name>
    <name type="common">Actinobacillus actinomycetemcomitans</name>
    <name type="synonym">Haemophilus actinomycetemcomitans</name>
    <dbReference type="NCBI Taxonomy" id="714"/>
    <lineage>
        <taxon>Bacteria</taxon>
        <taxon>Pseudomonadati</taxon>
        <taxon>Pseudomonadota</taxon>
        <taxon>Gammaproteobacteria</taxon>
        <taxon>Pasteurellales</taxon>
        <taxon>Pasteurellaceae</taxon>
        <taxon>Aggregatibacter</taxon>
    </lineage>
</organism>
<gene>
    <name evidence="1" type="ORF">pS23A_0001</name>
</gene>
<reference evidence="1" key="1">
    <citation type="journal article" date="2013" name="PLoS ONE">
        <title>Genomic Stability of Aggregatibacter actinomycetemcomitans during Persistent Oral Infection in Human.</title>
        <authorList>
            <person name="Sun R."/>
            <person name="Kittichotirat W."/>
            <person name="Wang J."/>
            <person name="Jan M."/>
            <person name="Chen W."/>
            <person name="Asikainen S."/>
            <person name="Bumgarner R."/>
            <person name="Chen C."/>
        </authorList>
    </citation>
    <scope>NUCLEOTIDE SEQUENCE</scope>
    <source>
        <strain evidence="1">S23A</strain>
        <plasmid evidence="1">pS23A</plasmid>
    </source>
</reference>
<proteinExistence type="predicted"/>